<feature type="compositionally biased region" description="Polar residues" evidence="1">
    <location>
        <begin position="27"/>
        <end position="38"/>
    </location>
</feature>
<organism evidence="3">
    <name type="scientific">Penicillium chrysogenum</name>
    <name type="common">Penicillium notatum</name>
    <dbReference type="NCBI Taxonomy" id="5076"/>
    <lineage>
        <taxon>Eukaryota</taxon>
        <taxon>Fungi</taxon>
        <taxon>Dikarya</taxon>
        <taxon>Ascomycota</taxon>
        <taxon>Pezizomycotina</taxon>
        <taxon>Eurotiomycetes</taxon>
        <taxon>Eurotiomycetidae</taxon>
        <taxon>Eurotiales</taxon>
        <taxon>Aspergillaceae</taxon>
        <taxon>Penicillium</taxon>
        <taxon>Penicillium chrysogenum species complex</taxon>
    </lineage>
</organism>
<dbReference type="Gene3D" id="1.10.10.60">
    <property type="entry name" value="Homeodomain-like"/>
    <property type="match status" value="1"/>
</dbReference>
<feature type="compositionally biased region" description="Basic residues" evidence="1">
    <location>
        <begin position="604"/>
        <end position="613"/>
    </location>
</feature>
<dbReference type="SUPFAM" id="SSF46689">
    <property type="entry name" value="Homeodomain-like"/>
    <property type="match status" value="1"/>
</dbReference>
<feature type="compositionally biased region" description="Polar residues" evidence="1">
    <location>
        <begin position="153"/>
        <end position="176"/>
    </location>
</feature>
<sequence>MVSIDLDNIIHYHPAPMSKPPCKPPHLTTSSRGSSHPPSNQPVLMHPLPPRPPCLSHESPQTCHPRRQSPSPAVSSVRRDRDAHLNDFDKELANLEMAEFGSQETPELCFGGTEETQAEDINDIQRKELHDQHGGASHSDDRFTNDSRILSEGPTTPQDTAASSDSPGTDLSSAASAPTCPMEADGSVSPNEPCPLQDPTPTERNETQLSAFGCETDVNIVAAGNVSTDQAPSPNPSTPVPAEDEPEPANQRLFRWSPETGAEYRISSPLPVTEAHSIQLDARDLSATRDSHLEVRSDGNDIHSTNCCPDDEALSSTISPMLQQKKQAVSRSEGKDPPRDLSRSCSVSVVVPVTRSRGLPITRSTRSRSTRYTGKRQNRANSACTVESDDPDDSDYTDGNDSGVGDITRLPRLTKRQRRPTTTKIQPAQARRESPHRVFSSPAPEQEIANPRPATSLQDIQTIPVRGFLTRQTFLSRVIYSCTFQEDRQPSCPHGPTKVPAYDKNLDNTRHATQSSSKKQPARASRFLPDEDDRLIELKEERGLPWSRIVKHFPGRTKGSLQVRYSTRLKDRGTGSPRQGRNARATYPAAVAVTPQETCGLPSRSRRTGNHGS</sequence>
<feature type="region of interest" description="Disordered" evidence="1">
    <location>
        <begin position="567"/>
        <end position="613"/>
    </location>
</feature>
<dbReference type="InterPro" id="IPR001005">
    <property type="entry name" value="SANT/Myb"/>
</dbReference>
<feature type="region of interest" description="Disordered" evidence="1">
    <location>
        <begin position="292"/>
        <end position="456"/>
    </location>
</feature>
<dbReference type="AlphaFoldDB" id="A0A167YRI6"/>
<dbReference type="Proteomes" id="UP000076449">
    <property type="component" value="Chromosome I"/>
</dbReference>
<protein>
    <recommendedName>
        <fullName evidence="2">Myb-like domain-containing protein</fullName>
    </recommendedName>
</protein>
<evidence type="ECO:0000313" key="3">
    <source>
        <dbReference type="EMBL" id="KZN94440.1"/>
    </source>
</evidence>
<feature type="compositionally biased region" description="Basic and acidic residues" evidence="1">
    <location>
        <begin position="123"/>
        <end position="145"/>
    </location>
</feature>
<dbReference type="CDD" id="cd00167">
    <property type="entry name" value="SANT"/>
    <property type="match status" value="1"/>
</dbReference>
<name>A0A167YRI6_PENCH</name>
<feature type="region of interest" description="Disordered" evidence="1">
    <location>
        <begin position="13"/>
        <end position="90"/>
    </location>
</feature>
<dbReference type="PROSITE" id="PS50090">
    <property type="entry name" value="MYB_LIKE"/>
    <property type="match status" value="1"/>
</dbReference>
<gene>
    <name evidence="3" type="ORF">EN45_046370</name>
</gene>
<feature type="compositionally biased region" description="Acidic residues" evidence="1">
    <location>
        <begin position="387"/>
        <end position="398"/>
    </location>
</feature>
<evidence type="ECO:0000259" key="2">
    <source>
        <dbReference type="PROSITE" id="PS50090"/>
    </source>
</evidence>
<feature type="region of interest" description="Disordered" evidence="1">
    <location>
        <begin position="225"/>
        <end position="249"/>
    </location>
</feature>
<feature type="domain" description="Myb-like" evidence="2">
    <location>
        <begin position="519"/>
        <end position="569"/>
    </location>
</feature>
<dbReference type="SMART" id="SM00717">
    <property type="entry name" value="SANT"/>
    <property type="match status" value="1"/>
</dbReference>
<feature type="region of interest" description="Disordered" evidence="1">
    <location>
        <begin position="116"/>
        <end position="213"/>
    </location>
</feature>
<accession>A0A167YRI6</accession>
<feature type="compositionally biased region" description="Basic and acidic residues" evidence="1">
    <location>
        <begin position="77"/>
        <end position="90"/>
    </location>
</feature>
<feature type="region of interest" description="Disordered" evidence="1">
    <location>
        <begin position="509"/>
        <end position="528"/>
    </location>
</feature>
<reference evidence="3" key="1">
    <citation type="journal article" date="2014" name="Genome Announc.">
        <title>Complete sequencing and chromosome-scale genome assembly of the industrial progenitor strain P2niaD18 from the penicillin producer Penicillium chrysogenum.</title>
        <authorList>
            <person name="Specht T."/>
            <person name="Dahlmann T.A."/>
            <person name="Zadra I."/>
            <person name="Kurnsteiner H."/>
            <person name="Kuck U."/>
        </authorList>
    </citation>
    <scope>NUCLEOTIDE SEQUENCE [LARGE SCALE GENOMIC DNA]</scope>
    <source>
        <strain evidence="3">P2niaD18</strain>
    </source>
</reference>
<feature type="compositionally biased region" description="Basic and acidic residues" evidence="1">
    <location>
        <begin position="332"/>
        <end position="342"/>
    </location>
</feature>
<proteinExistence type="predicted"/>
<feature type="compositionally biased region" description="Low complexity" evidence="1">
    <location>
        <begin position="343"/>
        <end position="357"/>
    </location>
</feature>
<feature type="compositionally biased region" description="Basic and acidic residues" evidence="1">
    <location>
        <begin position="292"/>
        <end position="301"/>
    </location>
</feature>
<feature type="compositionally biased region" description="Basic residues" evidence="1">
    <location>
        <begin position="412"/>
        <end position="421"/>
    </location>
</feature>
<feature type="compositionally biased region" description="Polar residues" evidence="1">
    <location>
        <begin position="58"/>
        <end position="74"/>
    </location>
</feature>
<dbReference type="Pfam" id="PF13921">
    <property type="entry name" value="Myb_DNA-bind_6"/>
    <property type="match status" value="1"/>
</dbReference>
<dbReference type="InterPro" id="IPR009057">
    <property type="entry name" value="Homeodomain-like_sf"/>
</dbReference>
<feature type="compositionally biased region" description="Polar residues" evidence="1">
    <location>
        <begin position="314"/>
        <end position="330"/>
    </location>
</feature>
<dbReference type="EMBL" id="CM002798">
    <property type="protein sequence ID" value="KZN94440.1"/>
    <property type="molecule type" value="Genomic_DNA"/>
</dbReference>
<feature type="compositionally biased region" description="Basic residues" evidence="1">
    <location>
        <begin position="365"/>
        <end position="378"/>
    </location>
</feature>
<evidence type="ECO:0000256" key="1">
    <source>
        <dbReference type="SAM" id="MobiDB-lite"/>
    </source>
</evidence>